<evidence type="ECO:0000313" key="3">
    <source>
        <dbReference type="Proteomes" id="UP001604277"/>
    </source>
</evidence>
<evidence type="ECO:0000256" key="1">
    <source>
        <dbReference type="SAM" id="MobiDB-lite"/>
    </source>
</evidence>
<dbReference type="EMBL" id="JBFOLJ010000010">
    <property type="protein sequence ID" value="KAL2501855.1"/>
    <property type="molecule type" value="Genomic_DNA"/>
</dbReference>
<reference evidence="3" key="1">
    <citation type="submission" date="2024-07" db="EMBL/GenBank/DDBJ databases">
        <title>Two chromosome-level genome assemblies of Korean endemic species Abeliophyllum distichum and Forsythia ovata (Oleaceae).</title>
        <authorList>
            <person name="Jang H."/>
        </authorList>
    </citation>
    <scope>NUCLEOTIDE SEQUENCE [LARGE SCALE GENOMIC DNA]</scope>
</reference>
<protein>
    <submittedName>
        <fullName evidence="2">Protein transport protein Sec24-like</fullName>
    </submittedName>
</protein>
<name>A0ABD1SMK9_9LAMI</name>
<feature type="compositionally biased region" description="Low complexity" evidence="1">
    <location>
        <begin position="23"/>
        <end position="41"/>
    </location>
</feature>
<gene>
    <name evidence="2" type="ORF">Fot_35703</name>
</gene>
<organism evidence="2 3">
    <name type="scientific">Forsythia ovata</name>
    <dbReference type="NCBI Taxonomy" id="205694"/>
    <lineage>
        <taxon>Eukaryota</taxon>
        <taxon>Viridiplantae</taxon>
        <taxon>Streptophyta</taxon>
        <taxon>Embryophyta</taxon>
        <taxon>Tracheophyta</taxon>
        <taxon>Spermatophyta</taxon>
        <taxon>Magnoliopsida</taxon>
        <taxon>eudicotyledons</taxon>
        <taxon>Gunneridae</taxon>
        <taxon>Pentapetalae</taxon>
        <taxon>asterids</taxon>
        <taxon>lamiids</taxon>
        <taxon>Lamiales</taxon>
        <taxon>Oleaceae</taxon>
        <taxon>Forsythieae</taxon>
        <taxon>Forsythia</taxon>
    </lineage>
</organism>
<feature type="region of interest" description="Disordered" evidence="1">
    <location>
        <begin position="1"/>
        <end position="66"/>
    </location>
</feature>
<keyword evidence="3" id="KW-1185">Reference proteome</keyword>
<feature type="compositionally biased region" description="Pro residues" evidence="1">
    <location>
        <begin position="1"/>
        <end position="16"/>
    </location>
</feature>
<evidence type="ECO:0000313" key="2">
    <source>
        <dbReference type="EMBL" id="KAL2501855.1"/>
    </source>
</evidence>
<dbReference type="AlphaFoldDB" id="A0ABD1SMK9"/>
<accession>A0ABD1SMK9</accession>
<comment type="caution">
    <text evidence="2">The sequence shown here is derived from an EMBL/GenBank/DDBJ whole genome shotgun (WGS) entry which is preliminary data.</text>
</comment>
<proteinExistence type="predicted"/>
<sequence length="202" mass="22731">MASPGGPRPGNLPPSYIPNSLANNMQNLQINQPNQPQSNNPTGGVSRLPNTTPFGQQPPPIGAPKLVFPKEASTSSLEDNNSEMLLEQIQNVDKGVVNQLFWTLLETTRKISYNGYPKRLNILEKDYLPELVDGNEDAKCEVLNSELNIMLEDLCDEVRVRSVKMEEIDAEQEDIDECVELDAQIEAHKRRVKELEKMYKNI</sequence>
<dbReference type="Proteomes" id="UP001604277">
    <property type="component" value="Unassembled WGS sequence"/>
</dbReference>